<accession>A0A1G7L4W5</accession>
<dbReference type="Proteomes" id="UP000199076">
    <property type="component" value="Unassembled WGS sequence"/>
</dbReference>
<dbReference type="EMBL" id="FNBK01000006">
    <property type="protein sequence ID" value="SDF44503.1"/>
    <property type="molecule type" value="Genomic_DNA"/>
</dbReference>
<dbReference type="InterPro" id="IPR037401">
    <property type="entry name" value="SnoaL-like"/>
</dbReference>
<dbReference type="STRING" id="660518.SAMN05216218_106163"/>
<dbReference type="OrthoDB" id="145984at2157"/>
<dbReference type="AlphaFoldDB" id="A0A1G7L4W5"/>
<name>A0A1G7L4W5_9EURY</name>
<evidence type="ECO:0000313" key="3">
    <source>
        <dbReference type="Proteomes" id="UP000199076"/>
    </source>
</evidence>
<organism evidence="2 3">
    <name type="scientific">Halorientalis regularis</name>
    <dbReference type="NCBI Taxonomy" id="660518"/>
    <lineage>
        <taxon>Archaea</taxon>
        <taxon>Methanobacteriati</taxon>
        <taxon>Methanobacteriota</taxon>
        <taxon>Stenosarchaea group</taxon>
        <taxon>Halobacteria</taxon>
        <taxon>Halobacteriales</taxon>
        <taxon>Haloarculaceae</taxon>
        <taxon>Halorientalis</taxon>
    </lineage>
</organism>
<sequence>MDREATAREYYRTLDEDDYETLADLLAPHFVHYRPDRTIEGRDRFVAFMREERPMKATSHPLDAVYATAPERGESEIAVRGRLLDPDGEPVVSFVDVFAFDGENVRSIHTYTQA</sequence>
<feature type="domain" description="SnoaL-like" evidence="1">
    <location>
        <begin position="7"/>
        <end position="104"/>
    </location>
</feature>
<reference evidence="3" key="1">
    <citation type="submission" date="2016-10" db="EMBL/GenBank/DDBJ databases">
        <authorList>
            <person name="Varghese N."/>
            <person name="Submissions S."/>
        </authorList>
    </citation>
    <scope>NUCLEOTIDE SEQUENCE [LARGE SCALE GENOMIC DNA]</scope>
    <source>
        <strain evidence="3">IBRC-M 10760</strain>
    </source>
</reference>
<dbReference type="GO" id="GO:0016853">
    <property type="term" value="F:isomerase activity"/>
    <property type="evidence" value="ECO:0007669"/>
    <property type="project" value="UniProtKB-KW"/>
</dbReference>
<dbReference type="SUPFAM" id="SSF54427">
    <property type="entry name" value="NTF2-like"/>
    <property type="match status" value="1"/>
</dbReference>
<dbReference type="Gene3D" id="3.10.450.50">
    <property type="match status" value="1"/>
</dbReference>
<protein>
    <submittedName>
        <fullName evidence="2">Ketosteroid isomerase-related protein</fullName>
    </submittedName>
</protein>
<evidence type="ECO:0000313" key="2">
    <source>
        <dbReference type="EMBL" id="SDF44503.1"/>
    </source>
</evidence>
<dbReference type="RefSeq" id="WP_092691173.1">
    <property type="nucleotide sequence ID" value="NZ_FNBK01000006.1"/>
</dbReference>
<dbReference type="Pfam" id="PF12680">
    <property type="entry name" value="SnoaL_2"/>
    <property type="match status" value="1"/>
</dbReference>
<gene>
    <name evidence="2" type="ORF">SAMN05216218_106163</name>
</gene>
<proteinExistence type="predicted"/>
<dbReference type="InterPro" id="IPR032710">
    <property type="entry name" value="NTF2-like_dom_sf"/>
</dbReference>
<keyword evidence="3" id="KW-1185">Reference proteome</keyword>
<evidence type="ECO:0000259" key="1">
    <source>
        <dbReference type="Pfam" id="PF12680"/>
    </source>
</evidence>
<keyword evidence="2" id="KW-0413">Isomerase</keyword>